<dbReference type="InterPro" id="IPR025877">
    <property type="entry name" value="MobA-like_NTP_Trfase"/>
</dbReference>
<dbReference type="Pfam" id="PF12804">
    <property type="entry name" value="NTP_transf_3"/>
    <property type="match status" value="1"/>
</dbReference>
<dbReference type="PANTHER" id="PTHR43777:SF1">
    <property type="entry name" value="MOLYBDENUM COFACTOR CYTIDYLYLTRANSFERASE"/>
    <property type="match status" value="1"/>
</dbReference>
<feature type="domain" description="MobA-like NTP transferase" evidence="3">
    <location>
        <begin position="30"/>
        <end position="184"/>
    </location>
</feature>
<protein>
    <submittedName>
        <fullName evidence="4">Molybdenum cofactor cytidylyltransferase</fullName>
    </submittedName>
</protein>
<dbReference type="InterPro" id="IPR029044">
    <property type="entry name" value="Nucleotide-diphossugar_trans"/>
</dbReference>
<dbReference type="EMBL" id="FNJL01000034">
    <property type="protein sequence ID" value="SDP87023.1"/>
    <property type="molecule type" value="Genomic_DNA"/>
</dbReference>
<dbReference type="OrthoDB" id="5298793at2"/>
<evidence type="ECO:0000256" key="2">
    <source>
        <dbReference type="SAM" id="MobiDB-lite"/>
    </source>
</evidence>
<organism evidence="4 5">
    <name type="scientific">Paracidovorax cattleyae</name>
    <dbReference type="NCBI Taxonomy" id="80868"/>
    <lineage>
        <taxon>Bacteria</taxon>
        <taxon>Pseudomonadati</taxon>
        <taxon>Pseudomonadota</taxon>
        <taxon>Betaproteobacteria</taxon>
        <taxon>Burkholderiales</taxon>
        <taxon>Comamonadaceae</taxon>
        <taxon>Paracidovorax</taxon>
    </lineage>
</organism>
<dbReference type="CDD" id="cd04182">
    <property type="entry name" value="GT_2_like_f"/>
    <property type="match status" value="1"/>
</dbReference>
<evidence type="ECO:0000259" key="3">
    <source>
        <dbReference type="Pfam" id="PF12804"/>
    </source>
</evidence>
<dbReference type="GO" id="GO:0016779">
    <property type="term" value="F:nucleotidyltransferase activity"/>
    <property type="evidence" value="ECO:0007669"/>
    <property type="project" value="UniProtKB-KW"/>
</dbReference>
<name>A0A1H0W905_9BURK</name>
<dbReference type="AlphaFoldDB" id="A0A1H0W905"/>
<dbReference type="Gene3D" id="3.90.550.10">
    <property type="entry name" value="Spore Coat Polysaccharide Biosynthesis Protein SpsA, Chain A"/>
    <property type="match status" value="1"/>
</dbReference>
<evidence type="ECO:0000313" key="4">
    <source>
        <dbReference type="EMBL" id="SDP87023.1"/>
    </source>
</evidence>
<keyword evidence="1" id="KW-0460">Magnesium</keyword>
<feature type="compositionally biased region" description="Acidic residues" evidence="2">
    <location>
        <begin position="215"/>
        <end position="224"/>
    </location>
</feature>
<dbReference type="SUPFAM" id="SSF53448">
    <property type="entry name" value="Nucleotide-diphospho-sugar transferases"/>
    <property type="match status" value="1"/>
</dbReference>
<keyword evidence="4" id="KW-0808">Transferase</keyword>
<dbReference type="Proteomes" id="UP000199317">
    <property type="component" value="Unassembled WGS sequence"/>
</dbReference>
<sequence>MPSVPPSGLRPSSAVSAEHPGTEAPSAVAGIILAAGASSRFGSDKRRALLPDGTPLLAAAAGSFARVFARTAVVVPPHDDFGIELCARLGLDAVPNERCSEGQGTSLAAAMHWALAQPALQAVVVGLADMPWVHDDTLAALRDALVRHPGAPALPVWQGRPGNPRGIPRRYFASLAQAGGAQAAAHRIDWDAARTVTVDDPGILRDVDTPADLSGDAEDTPPSR</sequence>
<keyword evidence="4" id="KW-0548">Nucleotidyltransferase</keyword>
<reference evidence="5" key="1">
    <citation type="submission" date="2016-10" db="EMBL/GenBank/DDBJ databases">
        <authorList>
            <person name="Varghese N."/>
            <person name="Submissions S."/>
        </authorList>
    </citation>
    <scope>NUCLEOTIDE SEQUENCE [LARGE SCALE GENOMIC DNA]</scope>
    <source>
        <strain evidence="5">DSM 17101</strain>
    </source>
</reference>
<dbReference type="PANTHER" id="PTHR43777">
    <property type="entry name" value="MOLYBDENUM COFACTOR CYTIDYLYLTRANSFERASE"/>
    <property type="match status" value="1"/>
</dbReference>
<evidence type="ECO:0000256" key="1">
    <source>
        <dbReference type="ARBA" id="ARBA00022842"/>
    </source>
</evidence>
<evidence type="ECO:0000313" key="5">
    <source>
        <dbReference type="Proteomes" id="UP000199317"/>
    </source>
</evidence>
<keyword evidence="5" id="KW-1185">Reference proteome</keyword>
<feature type="region of interest" description="Disordered" evidence="2">
    <location>
        <begin position="1"/>
        <end position="21"/>
    </location>
</feature>
<feature type="region of interest" description="Disordered" evidence="2">
    <location>
        <begin position="201"/>
        <end position="224"/>
    </location>
</feature>
<accession>A0A1H0W905</accession>
<dbReference type="RefSeq" id="WP_092838728.1">
    <property type="nucleotide sequence ID" value="NZ_CP028290.1"/>
</dbReference>
<gene>
    <name evidence="4" type="ORF">SAMN04489708_13415</name>
</gene>
<proteinExistence type="predicted"/>